<dbReference type="Gene3D" id="1.10.1410.40">
    <property type="match status" value="1"/>
</dbReference>
<comment type="function">
    <text evidence="1">Enhances Ca(2+)-mediated inhibition of inositol 1,4,5-triphosphate receptor (ITPR) Ca(2+) release.</text>
</comment>
<keyword evidence="7" id="KW-0325">Glycoprotein</keyword>
<feature type="compositionally biased region" description="Polar residues" evidence="9">
    <location>
        <begin position="60"/>
        <end position="73"/>
    </location>
</feature>
<dbReference type="SMART" id="SM01265">
    <property type="entry name" value="Mab-21"/>
    <property type="match status" value="1"/>
</dbReference>
<feature type="compositionally biased region" description="Basic and acidic residues" evidence="9">
    <location>
        <begin position="37"/>
        <end position="53"/>
    </location>
</feature>
<feature type="compositionally biased region" description="Polar residues" evidence="9">
    <location>
        <begin position="126"/>
        <end position="140"/>
    </location>
</feature>
<dbReference type="PANTHER" id="PTHR10656">
    <property type="entry name" value="CELL FATE DETERMINING PROTEIN MAB21-RELATED"/>
    <property type="match status" value="1"/>
</dbReference>
<dbReference type="EMBL" id="HADW01001638">
    <property type="protein sequence ID" value="SBP03038.1"/>
    <property type="molecule type" value="Transcribed_RNA"/>
</dbReference>
<accession>A0A1A7WB31</accession>
<evidence type="ECO:0000256" key="1">
    <source>
        <dbReference type="ARBA" id="ARBA00003856"/>
    </source>
</evidence>
<keyword evidence="5" id="KW-0472">Membrane</keyword>
<dbReference type="GO" id="GO:0005640">
    <property type="term" value="C:nuclear outer membrane"/>
    <property type="evidence" value="ECO:0007669"/>
    <property type="project" value="UniProtKB-SubCell"/>
</dbReference>
<keyword evidence="10" id="KW-0732">Signal</keyword>
<evidence type="ECO:0000256" key="8">
    <source>
        <dbReference type="ARBA" id="ARBA00023242"/>
    </source>
</evidence>
<evidence type="ECO:0000256" key="10">
    <source>
        <dbReference type="SAM" id="SignalP"/>
    </source>
</evidence>
<comment type="subcellular location">
    <subcellularLocation>
        <location evidence="2">Cell membrane</location>
        <topology evidence="2">Single-pass type I membrane protein</topology>
    </subcellularLocation>
    <subcellularLocation>
        <location evidence="3">Nucleus outer membrane</location>
        <topology evidence="3">Single-pass type I membrane protein</topology>
    </subcellularLocation>
</comment>
<evidence type="ECO:0000256" key="9">
    <source>
        <dbReference type="SAM" id="MobiDB-lite"/>
    </source>
</evidence>
<dbReference type="InterPro" id="IPR026250">
    <property type="entry name" value="ITPRIP-like"/>
</dbReference>
<dbReference type="GO" id="GO:0005886">
    <property type="term" value="C:plasma membrane"/>
    <property type="evidence" value="ECO:0007669"/>
    <property type="project" value="UniProtKB-SubCell"/>
</dbReference>
<evidence type="ECO:0000256" key="5">
    <source>
        <dbReference type="ARBA" id="ARBA00022475"/>
    </source>
</evidence>
<dbReference type="PRINTS" id="PR02107">
    <property type="entry name" value="INOS145TPRIP"/>
</dbReference>
<dbReference type="AlphaFoldDB" id="A0A1A7WB31"/>
<organism evidence="11">
    <name type="scientific">Iconisemion striatum</name>
    <dbReference type="NCBI Taxonomy" id="60296"/>
    <lineage>
        <taxon>Eukaryota</taxon>
        <taxon>Metazoa</taxon>
        <taxon>Chordata</taxon>
        <taxon>Craniata</taxon>
        <taxon>Vertebrata</taxon>
        <taxon>Euteleostomi</taxon>
        <taxon>Actinopterygii</taxon>
        <taxon>Neopterygii</taxon>
        <taxon>Teleostei</taxon>
        <taxon>Neoteleostei</taxon>
        <taxon>Acanthomorphata</taxon>
        <taxon>Ovalentaria</taxon>
        <taxon>Atherinomorphae</taxon>
        <taxon>Cyprinodontiformes</taxon>
        <taxon>Nothobranchiidae</taxon>
        <taxon>Iconisemion</taxon>
    </lineage>
</organism>
<protein>
    <recommendedName>
        <fullName evidence="4">Inositol 1,4,5-trisphosphate receptor-interacting protein</fullName>
    </recommendedName>
</protein>
<evidence type="ECO:0000256" key="6">
    <source>
        <dbReference type="ARBA" id="ARBA00023054"/>
    </source>
</evidence>
<evidence type="ECO:0000256" key="2">
    <source>
        <dbReference type="ARBA" id="ARBA00004251"/>
    </source>
</evidence>
<dbReference type="PANTHER" id="PTHR10656:SF8">
    <property type="entry name" value="INOSITOL 1,4,5-TRISPHOSPHATE RECEPTOR-INTERACTING PROTEIN"/>
    <property type="match status" value="1"/>
</dbReference>
<sequence length="620" mass="70847">MMQETVLRVFVVALGLLLCPRDDPGVEEWDEISGLQKHEENLQSGEEKLEQLTKPDSVMMTESDTNELWNQSDQHADEKDKRSNVAQQGERQKSPNKTVSDQSGEGLREKLDIKPKTELEGKDVLTNRSLQEPESLQGHQQPEENDSSPEEPESHLPHAQKTERETTQVSAGQERDYLWYVWNTFSIISMIRFFRKYLRKNSQAGQEDSFPSGGRAAEAPLPDVDTLLYFYRRCVQVSAEKKWRDGEFLEGFVNDLLDAMKTICDNSSRMAMEDFHLVNASDVIVWFSPPEPYGLQCLLWNSHASDRLLDHLQICGQIKLVEKKIQNGCPCQTSAAAADDDMVCLLHCNSEKAKTKPVDVCDGLLCSMSTPYLSKSKVSRWFQSNIKQAWAQISHKYEFELHICYMDAPGALVIRFRSGRKISFSVNPVIKFNSEAHFFITPWSSGDLDTLWTLSLTSYEDRLLEHLSQRLPENSCHNQTLEIAHFLHKRQSALSGSSALKDFHFKTAFMHLLLTKKASQWRPDFVACRLRDLLDFMEKSLEKKLLAHVLIGNPLAKVIELPVEITKAKPVNLFHPLVEHNCLYKNTLVHFQEMLRNAHMLIHDYAAQRANGAKPETCTV</sequence>
<feature type="compositionally biased region" description="Basic and acidic residues" evidence="9">
    <location>
        <begin position="106"/>
        <end position="125"/>
    </location>
</feature>
<keyword evidence="8" id="KW-0539">Nucleus</keyword>
<feature type="signal peptide" evidence="10">
    <location>
        <begin position="1"/>
        <end position="25"/>
    </location>
</feature>
<reference evidence="11" key="2">
    <citation type="submission" date="2016-06" db="EMBL/GenBank/DDBJ databases">
        <title>The genome of a short-lived fish provides insights into sex chromosome evolution and the genetic control of aging.</title>
        <authorList>
            <person name="Reichwald K."/>
            <person name="Felder M."/>
            <person name="Petzold A."/>
            <person name="Koch P."/>
            <person name="Groth M."/>
            <person name="Platzer M."/>
        </authorList>
    </citation>
    <scope>NUCLEOTIDE SEQUENCE</scope>
    <source>
        <tissue evidence="11">Brain</tissue>
    </source>
</reference>
<feature type="region of interest" description="Disordered" evidence="9">
    <location>
        <begin position="37"/>
        <end position="169"/>
    </location>
</feature>
<proteinExistence type="predicted"/>
<feature type="chain" id="PRO_5008362150" description="Inositol 1,4,5-trisphosphate receptor-interacting protein" evidence="10">
    <location>
        <begin position="26"/>
        <end position="620"/>
    </location>
</feature>
<dbReference type="InterPro" id="IPR024810">
    <property type="entry name" value="MAB21L/cGLR"/>
</dbReference>
<evidence type="ECO:0000256" key="7">
    <source>
        <dbReference type="ARBA" id="ARBA00023180"/>
    </source>
</evidence>
<evidence type="ECO:0000256" key="3">
    <source>
        <dbReference type="ARBA" id="ARBA00004494"/>
    </source>
</evidence>
<feature type="compositionally biased region" description="Polar residues" evidence="9">
    <location>
        <begin position="84"/>
        <end position="103"/>
    </location>
</feature>
<evidence type="ECO:0000256" key="4">
    <source>
        <dbReference type="ARBA" id="ARBA00019443"/>
    </source>
</evidence>
<feature type="compositionally biased region" description="Basic and acidic residues" evidence="9">
    <location>
        <begin position="74"/>
        <end position="83"/>
    </location>
</feature>
<reference evidence="11" key="1">
    <citation type="submission" date="2016-05" db="EMBL/GenBank/DDBJ databases">
        <authorList>
            <person name="Lavstsen T."/>
            <person name="Jespersen J.S."/>
        </authorList>
    </citation>
    <scope>NUCLEOTIDE SEQUENCE</scope>
    <source>
        <tissue evidence="11">Brain</tissue>
    </source>
</reference>
<keyword evidence="5" id="KW-1003">Cell membrane</keyword>
<keyword evidence="6" id="KW-0175">Coiled coil</keyword>
<feature type="compositionally biased region" description="Basic and acidic residues" evidence="9">
    <location>
        <begin position="152"/>
        <end position="166"/>
    </location>
</feature>
<name>A0A1A7WB31_9TELE</name>
<evidence type="ECO:0000313" key="11">
    <source>
        <dbReference type="EMBL" id="SBP03038.1"/>
    </source>
</evidence>
<gene>
    <name evidence="11" type="primary">ITPRIP</name>
</gene>